<dbReference type="PANTHER" id="PTHR30055:SF151">
    <property type="entry name" value="TRANSCRIPTIONAL REGULATORY PROTEIN"/>
    <property type="match status" value="1"/>
</dbReference>
<dbReference type="STRING" id="1449976.KALB_7411"/>
<dbReference type="SUPFAM" id="SSF48498">
    <property type="entry name" value="Tetracyclin repressor-like, C-terminal domain"/>
    <property type="match status" value="1"/>
</dbReference>
<keyword evidence="2 4" id="KW-0238">DNA-binding</keyword>
<evidence type="ECO:0000256" key="4">
    <source>
        <dbReference type="PROSITE-ProRule" id="PRU00335"/>
    </source>
</evidence>
<dbReference type="Proteomes" id="UP000019225">
    <property type="component" value="Chromosome"/>
</dbReference>
<evidence type="ECO:0000256" key="2">
    <source>
        <dbReference type="ARBA" id="ARBA00023125"/>
    </source>
</evidence>
<dbReference type="SUPFAM" id="SSF46689">
    <property type="entry name" value="Homeodomain-like"/>
    <property type="match status" value="1"/>
</dbReference>
<proteinExistence type="predicted"/>
<gene>
    <name evidence="6" type="ORF">KALB_7411</name>
</gene>
<dbReference type="InterPro" id="IPR050109">
    <property type="entry name" value="HTH-type_TetR-like_transc_reg"/>
</dbReference>
<dbReference type="InterPro" id="IPR004111">
    <property type="entry name" value="Repressor_TetR_C"/>
</dbReference>
<dbReference type="HOGENOM" id="CLU_069543_0_2_11"/>
<dbReference type="InterPro" id="IPR009057">
    <property type="entry name" value="Homeodomain-like_sf"/>
</dbReference>
<evidence type="ECO:0000256" key="3">
    <source>
        <dbReference type="ARBA" id="ARBA00023163"/>
    </source>
</evidence>
<evidence type="ECO:0000313" key="6">
    <source>
        <dbReference type="EMBL" id="AHI00769.1"/>
    </source>
</evidence>
<keyword evidence="7" id="KW-1185">Reference proteome</keyword>
<feature type="DNA-binding region" description="H-T-H motif" evidence="4">
    <location>
        <begin position="104"/>
        <end position="123"/>
    </location>
</feature>
<accession>W5WHU3</accession>
<dbReference type="PROSITE" id="PS50977">
    <property type="entry name" value="HTH_TETR_2"/>
    <property type="match status" value="1"/>
</dbReference>
<feature type="domain" description="HTH tetR-type" evidence="5">
    <location>
        <begin position="81"/>
        <end position="141"/>
    </location>
</feature>
<keyword evidence="1" id="KW-0805">Transcription regulation</keyword>
<dbReference type="GO" id="GO:0000976">
    <property type="term" value="F:transcription cis-regulatory region binding"/>
    <property type="evidence" value="ECO:0007669"/>
    <property type="project" value="TreeGrafter"/>
</dbReference>
<evidence type="ECO:0000313" key="7">
    <source>
        <dbReference type="Proteomes" id="UP000019225"/>
    </source>
</evidence>
<dbReference type="Pfam" id="PF00440">
    <property type="entry name" value="TetR_N"/>
    <property type="match status" value="1"/>
</dbReference>
<dbReference type="GO" id="GO:0045892">
    <property type="term" value="P:negative regulation of DNA-templated transcription"/>
    <property type="evidence" value="ECO:0007669"/>
    <property type="project" value="InterPro"/>
</dbReference>
<name>W5WHU3_9PSEU</name>
<dbReference type="AlphaFoldDB" id="W5WHU3"/>
<dbReference type="KEGG" id="kal:KALB_7411"/>
<dbReference type="InterPro" id="IPR036271">
    <property type="entry name" value="Tet_transcr_reg_TetR-rel_C_sf"/>
</dbReference>
<sequence>MFSRNSSSAGNPGERIAATAARMDAARSGTMIPSGQDRLPISSEEKLITEVGVRTRAGCRTARNCATTPPFEMPRTCASAQSSASSIAAAAVALADAEGLAAVSIRRVAAEVGLAPMSLYNYVRCKEDLHELMIDAVMGAADYQREPGGDWRQDLYELAKVMREWLFRHPWWADLAVGRVFITPTVLRHAEHVLRLLQPAGLPAHTQFEAMVLFGRVIVMHVRGELNPAWTQPEERALTAIKEAMGSGDYPLFTRSLSSMDLTEDAEDRFRRALYRLFDGLVPVA</sequence>
<dbReference type="Gene3D" id="1.10.357.10">
    <property type="entry name" value="Tetracycline Repressor, domain 2"/>
    <property type="match status" value="1"/>
</dbReference>
<dbReference type="Gene3D" id="1.10.10.60">
    <property type="entry name" value="Homeodomain-like"/>
    <property type="match status" value="1"/>
</dbReference>
<protein>
    <recommendedName>
        <fullName evidence="5">HTH tetR-type domain-containing protein</fullName>
    </recommendedName>
</protein>
<reference evidence="6 7" key="1">
    <citation type="journal article" date="2014" name="BMC Genomics">
        <title>Complete genome sequence of producer of the glycopeptide antibiotic Aculeximycin Kutzneria albida DSM 43870T, a representative of minor genus of Pseudonocardiaceae.</title>
        <authorList>
            <person name="Rebets Y."/>
            <person name="Tokovenko B."/>
            <person name="Lushchyk I."/>
            <person name="Ruckert C."/>
            <person name="Zaburannyi N."/>
            <person name="Bechthold A."/>
            <person name="Kalinowski J."/>
            <person name="Luzhetskyy A."/>
        </authorList>
    </citation>
    <scope>NUCLEOTIDE SEQUENCE [LARGE SCALE GENOMIC DNA]</scope>
    <source>
        <strain evidence="6">DSM 43870</strain>
    </source>
</reference>
<evidence type="ECO:0000259" key="5">
    <source>
        <dbReference type="PROSITE" id="PS50977"/>
    </source>
</evidence>
<dbReference type="Pfam" id="PF02909">
    <property type="entry name" value="TetR_C_1"/>
    <property type="match status" value="1"/>
</dbReference>
<dbReference type="PANTHER" id="PTHR30055">
    <property type="entry name" value="HTH-TYPE TRANSCRIPTIONAL REGULATOR RUTR"/>
    <property type="match status" value="1"/>
</dbReference>
<keyword evidence="3" id="KW-0804">Transcription</keyword>
<dbReference type="InterPro" id="IPR001647">
    <property type="entry name" value="HTH_TetR"/>
</dbReference>
<evidence type="ECO:0000256" key="1">
    <source>
        <dbReference type="ARBA" id="ARBA00023015"/>
    </source>
</evidence>
<organism evidence="6 7">
    <name type="scientific">Kutzneria albida DSM 43870</name>
    <dbReference type="NCBI Taxonomy" id="1449976"/>
    <lineage>
        <taxon>Bacteria</taxon>
        <taxon>Bacillati</taxon>
        <taxon>Actinomycetota</taxon>
        <taxon>Actinomycetes</taxon>
        <taxon>Pseudonocardiales</taxon>
        <taxon>Pseudonocardiaceae</taxon>
        <taxon>Kutzneria</taxon>
    </lineage>
</organism>
<dbReference type="GO" id="GO:0003700">
    <property type="term" value="F:DNA-binding transcription factor activity"/>
    <property type="evidence" value="ECO:0007669"/>
    <property type="project" value="TreeGrafter"/>
</dbReference>
<dbReference type="EMBL" id="CP007155">
    <property type="protein sequence ID" value="AHI00769.1"/>
    <property type="molecule type" value="Genomic_DNA"/>
</dbReference>
<dbReference type="eggNOG" id="COG1309">
    <property type="taxonomic scope" value="Bacteria"/>
</dbReference>